<dbReference type="AlphaFoldDB" id="A0A182XRG6"/>
<accession>A0A182XRG6</accession>
<evidence type="ECO:0000313" key="3">
    <source>
        <dbReference type="Proteomes" id="UP000076407"/>
    </source>
</evidence>
<organism evidence="2 3">
    <name type="scientific">Anopheles quadriannulatus</name>
    <name type="common">Mosquito</name>
    <dbReference type="NCBI Taxonomy" id="34691"/>
    <lineage>
        <taxon>Eukaryota</taxon>
        <taxon>Metazoa</taxon>
        <taxon>Ecdysozoa</taxon>
        <taxon>Arthropoda</taxon>
        <taxon>Hexapoda</taxon>
        <taxon>Insecta</taxon>
        <taxon>Pterygota</taxon>
        <taxon>Neoptera</taxon>
        <taxon>Endopterygota</taxon>
        <taxon>Diptera</taxon>
        <taxon>Nematocera</taxon>
        <taxon>Culicoidea</taxon>
        <taxon>Culicidae</taxon>
        <taxon>Anophelinae</taxon>
        <taxon>Anopheles</taxon>
    </lineage>
</organism>
<keyword evidence="1" id="KW-1133">Transmembrane helix</keyword>
<dbReference type="Proteomes" id="UP000076407">
    <property type="component" value="Unassembled WGS sequence"/>
</dbReference>
<protein>
    <recommendedName>
        <fullName evidence="4">Secreted protein</fullName>
    </recommendedName>
</protein>
<evidence type="ECO:0000256" key="1">
    <source>
        <dbReference type="SAM" id="Phobius"/>
    </source>
</evidence>
<dbReference type="VEuPathDB" id="VectorBase:AQUA014440"/>
<keyword evidence="1" id="KW-0472">Membrane</keyword>
<proteinExistence type="predicted"/>
<name>A0A182XRG6_ANOQN</name>
<keyword evidence="1" id="KW-0812">Transmembrane</keyword>
<evidence type="ECO:0008006" key="4">
    <source>
        <dbReference type="Google" id="ProtNLM"/>
    </source>
</evidence>
<evidence type="ECO:0000313" key="2">
    <source>
        <dbReference type="EnsemblMetazoa" id="AQUA014440-PA"/>
    </source>
</evidence>
<dbReference type="EnsemblMetazoa" id="AQUA014440-RA">
    <property type="protein sequence ID" value="AQUA014440-PA"/>
    <property type="gene ID" value="AQUA014440"/>
</dbReference>
<reference evidence="2" key="1">
    <citation type="submission" date="2020-05" db="UniProtKB">
        <authorList>
            <consortium name="EnsemblMetazoa"/>
        </authorList>
    </citation>
    <scope>IDENTIFICATION</scope>
    <source>
        <strain evidence="2">SANGQUA</strain>
    </source>
</reference>
<keyword evidence="3" id="KW-1185">Reference proteome</keyword>
<feature type="transmembrane region" description="Helical" evidence="1">
    <location>
        <begin position="30"/>
        <end position="51"/>
    </location>
</feature>
<sequence>MSCGSAWCKYLVVTLVVCDVETGLGRQAEFFFSVCVLEAVGTFATVPVLMLTSSPKVASGVCVCVVCRVCCDC</sequence>